<evidence type="ECO:0000313" key="2">
    <source>
        <dbReference type="EMBL" id="DBA27385.1"/>
    </source>
</evidence>
<name>A0AAV3AI02_PYXAD</name>
<feature type="region of interest" description="Disordered" evidence="1">
    <location>
        <begin position="1"/>
        <end position="27"/>
    </location>
</feature>
<accession>A0AAV3AI02</accession>
<protein>
    <submittedName>
        <fullName evidence="2">Uncharacterized protein</fullName>
    </submittedName>
</protein>
<comment type="caution">
    <text evidence="2">The sequence shown here is derived from an EMBL/GenBank/DDBJ whole genome shotgun (WGS) entry which is preliminary data.</text>
</comment>
<dbReference type="EMBL" id="DYDO01000004">
    <property type="protein sequence ID" value="DBA27385.1"/>
    <property type="molecule type" value="Genomic_DNA"/>
</dbReference>
<sequence length="87" mass="9284">MARGPQNAPYNQYQRMKPGGCRGSPGREALVTSVDTRAPIFGLIPLDCNNFRVSGNCFAGKYPEAAIATSPLPNAGFLAALFPILEQ</sequence>
<evidence type="ECO:0000313" key="3">
    <source>
        <dbReference type="Proteomes" id="UP001181693"/>
    </source>
</evidence>
<evidence type="ECO:0000256" key="1">
    <source>
        <dbReference type="SAM" id="MobiDB-lite"/>
    </source>
</evidence>
<organism evidence="2 3">
    <name type="scientific">Pyxicephalus adspersus</name>
    <name type="common">African bullfrog</name>
    <dbReference type="NCBI Taxonomy" id="30357"/>
    <lineage>
        <taxon>Eukaryota</taxon>
        <taxon>Metazoa</taxon>
        <taxon>Chordata</taxon>
        <taxon>Craniata</taxon>
        <taxon>Vertebrata</taxon>
        <taxon>Euteleostomi</taxon>
        <taxon>Amphibia</taxon>
        <taxon>Batrachia</taxon>
        <taxon>Anura</taxon>
        <taxon>Neobatrachia</taxon>
        <taxon>Ranoidea</taxon>
        <taxon>Pyxicephalidae</taxon>
        <taxon>Pyxicephalinae</taxon>
        <taxon>Pyxicephalus</taxon>
    </lineage>
</organism>
<dbReference type="AlphaFoldDB" id="A0AAV3AI02"/>
<reference evidence="2" key="1">
    <citation type="thesis" date="2020" institute="ProQuest LLC" country="789 East Eisenhower Parkway, Ann Arbor, MI, USA">
        <title>Comparative Genomics and Chromosome Evolution.</title>
        <authorList>
            <person name="Mudd A.B."/>
        </authorList>
    </citation>
    <scope>NUCLEOTIDE SEQUENCE</scope>
    <source>
        <strain evidence="2">1538</strain>
        <tissue evidence="2">Blood</tissue>
    </source>
</reference>
<keyword evidence="3" id="KW-1185">Reference proteome</keyword>
<gene>
    <name evidence="2" type="ORF">GDO54_011543</name>
</gene>
<proteinExistence type="predicted"/>
<dbReference type="Proteomes" id="UP001181693">
    <property type="component" value="Unassembled WGS sequence"/>
</dbReference>